<dbReference type="GO" id="GO:0016829">
    <property type="term" value="F:lyase activity"/>
    <property type="evidence" value="ECO:0007669"/>
    <property type="project" value="UniProtKB-UniRule"/>
</dbReference>
<dbReference type="EMBL" id="MDLC01000004">
    <property type="protein sequence ID" value="ODS24785.1"/>
    <property type="molecule type" value="Genomic_DNA"/>
</dbReference>
<name>A0A1D2QT75_9GAMM</name>
<dbReference type="InterPro" id="IPR029062">
    <property type="entry name" value="Class_I_gatase-like"/>
</dbReference>
<dbReference type="STRING" id="62101.AB835_01645"/>
<comment type="similarity">
    <text evidence="1">Belongs to the peptidase C56 family.</text>
</comment>
<evidence type="ECO:0000313" key="2">
    <source>
        <dbReference type="EMBL" id="ODS24785.1"/>
    </source>
</evidence>
<dbReference type="PANTHER" id="PTHR10224:SF12">
    <property type="entry name" value="GLYOXALASE ELBB"/>
    <property type="match status" value="1"/>
</dbReference>
<proteinExistence type="inferred from homology"/>
<dbReference type="SUPFAM" id="SSF52317">
    <property type="entry name" value="Class I glutamine amidotransferase-like"/>
    <property type="match status" value="1"/>
</dbReference>
<dbReference type="NCBIfam" id="NF008747">
    <property type="entry name" value="PRK11780.1"/>
    <property type="match status" value="1"/>
</dbReference>
<dbReference type="InterPro" id="IPR026041">
    <property type="entry name" value="ElbB"/>
</dbReference>
<reference evidence="2 3" key="1">
    <citation type="journal article" date="2016" name="Appl. Environ. Microbiol.">
        <title>Lack of Overt Genome Reduction in the Bryostatin-Producing Bryozoan Symbiont "Candidatus Endobugula sertula".</title>
        <authorList>
            <person name="Miller I.J."/>
            <person name="Vanee N."/>
            <person name="Fong S.S."/>
            <person name="Lim-Fong G.E."/>
            <person name="Kwan J.C."/>
        </authorList>
    </citation>
    <scope>NUCLEOTIDE SEQUENCE [LARGE SCALE GENOMIC DNA]</scope>
    <source>
        <strain evidence="2">AB1-4</strain>
    </source>
</reference>
<protein>
    <recommendedName>
        <fullName evidence="1">Glyoxalase</fullName>
    </recommendedName>
</protein>
<dbReference type="PIRSF" id="PIRSF006320">
    <property type="entry name" value="Elb2"/>
    <property type="match status" value="1"/>
</dbReference>
<evidence type="ECO:0000313" key="3">
    <source>
        <dbReference type="Proteomes" id="UP000242502"/>
    </source>
</evidence>
<gene>
    <name evidence="2" type="ORF">AB835_01645</name>
</gene>
<comment type="caution">
    <text evidence="2">The sequence shown here is derived from an EMBL/GenBank/DDBJ whole genome shotgun (WGS) entry which is preliminary data.</text>
</comment>
<dbReference type="CDD" id="cd03133">
    <property type="entry name" value="GATase1_ES1"/>
    <property type="match status" value="1"/>
</dbReference>
<comment type="catalytic activity">
    <reaction evidence="1">
        <text>glyoxal + H2O = glycolate + H(+)</text>
        <dbReference type="Rhea" id="RHEA:51672"/>
        <dbReference type="ChEBI" id="CHEBI:15377"/>
        <dbReference type="ChEBI" id="CHEBI:15378"/>
        <dbReference type="ChEBI" id="CHEBI:29805"/>
        <dbReference type="ChEBI" id="CHEBI:34779"/>
    </reaction>
</comment>
<dbReference type="Proteomes" id="UP000242502">
    <property type="component" value="Unassembled WGS sequence"/>
</dbReference>
<dbReference type="Gene3D" id="3.40.50.880">
    <property type="match status" value="1"/>
</dbReference>
<comment type="function">
    <text evidence="1">Displays glyoxalase activity, catalyzing the conversion of glyoxal to glycolate.</text>
</comment>
<organism evidence="2 3">
    <name type="scientific">Candidatus Endobugula sertula</name>
    <name type="common">Bugula neritina bacterial symbiont</name>
    <dbReference type="NCBI Taxonomy" id="62101"/>
    <lineage>
        <taxon>Bacteria</taxon>
        <taxon>Pseudomonadati</taxon>
        <taxon>Pseudomonadota</taxon>
        <taxon>Gammaproteobacteria</taxon>
        <taxon>Cellvibrionales</taxon>
        <taxon>Cellvibrionaceae</taxon>
        <taxon>Candidatus Endobugula</taxon>
    </lineage>
</organism>
<sequence length="215" mass="23369">MCKVAVVLSGCGVYDGAEINETVLTLLSLEENGIQYQCFAPDIEQYHVINHLTGEETNGKRNVLQEASRIVRGNCKPLKELNAADFDGLLVPGGFGVAKNLSNVAFEGSAFTVNNEFLTVCLAFKELKKPAGYMCIAPALLGKIYESIHCTIGNDPNTATIIEKNGGTHHDTAVNEVIIDETNRVVTTSCYMLAENINQARSGIIKLVEALKRMF</sequence>
<accession>A0A1D2QT75</accession>
<evidence type="ECO:0000256" key="1">
    <source>
        <dbReference type="PIRNR" id="PIRNR006320"/>
    </source>
</evidence>
<keyword evidence="1" id="KW-0456">Lyase</keyword>
<dbReference type="AlphaFoldDB" id="A0A1D2QT75"/>
<dbReference type="PANTHER" id="PTHR10224">
    <property type="entry name" value="ES1 PROTEIN HOMOLOG, MITOCHONDRIAL"/>
    <property type="match status" value="1"/>
</dbReference>